<gene>
    <name evidence="3" type="ORF">GCM10007096_32070</name>
</gene>
<feature type="compositionally biased region" description="Basic and acidic residues" evidence="1">
    <location>
        <begin position="60"/>
        <end position="89"/>
    </location>
</feature>
<evidence type="ECO:0000259" key="2">
    <source>
        <dbReference type="PROSITE" id="PS51782"/>
    </source>
</evidence>
<feature type="compositionally biased region" description="Basic and acidic residues" evidence="1">
    <location>
        <begin position="143"/>
        <end position="172"/>
    </location>
</feature>
<feature type="compositionally biased region" description="Basic residues" evidence="1">
    <location>
        <begin position="124"/>
        <end position="136"/>
    </location>
</feature>
<evidence type="ECO:0000313" key="3">
    <source>
        <dbReference type="EMBL" id="GGH85811.1"/>
    </source>
</evidence>
<evidence type="ECO:0000256" key="1">
    <source>
        <dbReference type="SAM" id="MobiDB-lite"/>
    </source>
</evidence>
<dbReference type="InterPro" id="IPR018392">
    <property type="entry name" value="LysM"/>
</dbReference>
<dbReference type="SMART" id="SM00257">
    <property type="entry name" value="LysM"/>
    <property type="match status" value="1"/>
</dbReference>
<feature type="region of interest" description="Disordered" evidence="1">
    <location>
        <begin position="284"/>
        <end position="329"/>
    </location>
</feature>
<dbReference type="InterPro" id="IPR036779">
    <property type="entry name" value="LysM_dom_sf"/>
</dbReference>
<feature type="compositionally biased region" description="Low complexity" evidence="1">
    <location>
        <begin position="402"/>
        <end position="422"/>
    </location>
</feature>
<feature type="domain" description="LysM" evidence="2">
    <location>
        <begin position="2"/>
        <end position="47"/>
    </location>
</feature>
<dbReference type="AlphaFoldDB" id="A0A8J2ZXW2"/>
<dbReference type="Gene3D" id="3.10.350.10">
    <property type="entry name" value="LysM domain"/>
    <property type="match status" value="1"/>
</dbReference>
<feature type="compositionally biased region" description="Low complexity" evidence="1">
    <location>
        <begin position="361"/>
        <end position="378"/>
    </location>
</feature>
<feature type="region of interest" description="Disordered" evidence="1">
    <location>
        <begin position="358"/>
        <end position="474"/>
    </location>
</feature>
<feature type="compositionally biased region" description="Polar residues" evidence="1">
    <location>
        <begin position="209"/>
        <end position="222"/>
    </location>
</feature>
<dbReference type="SUPFAM" id="SSF54106">
    <property type="entry name" value="LysM domain"/>
    <property type="match status" value="1"/>
</dbReference>
<dbReference type="CDD" id="cd00118">
    <property type="entry name" value="LysM"/>
    <property type="match status" value="1"/>
</dbReference>
<feature type="region of interest" description="Disordered" evidence="1">
    <location>
        <begin position="50"/>
        <end position="230"/>
    </location>
</feature>
<organism evidence="3 4">
    <name type="scientific">Pullulanibacillus pueri</name>
    <dbReference type="NCBI Taxonomy" id="1437324"/>
    <lineage>
        <taxon>Bacteria</taxon>
        <taxon>Bacillati</taxon>
        <taxon>Bacillota</taxon>
        <taxon>Bacilli</taxon>
        <taxon>Bacillales</taxon>
        <taxon>Sporolactobacillaceae</taxon>
        <taxon>Pullulanibacillus</taxon>
    </lineage>
</organism>
<dbReference type="RefSeq" id="WP_188498394.1">
    <property type="nucleotide sequence ID" value="NZ_BMFV01000028.1"/>
</dbReference>
<dbReference type="Proteomes" id="UP000656813">
    <property type="component" value="Unassembled WGS sequence"/>
</dbReference>
<dbReference type="EMBL" id="BMFV01000028">
    <property type="protein sequence ID" value="GGH85811.1"/>
    <property type="molecule type" value="Genomic_DNA"/>
</dbReference>
<dbReference type="Pfam" id="PF01476">
    <property type="entry name" value="LysM"/>
    <property type="match status" value="1"/>
</dbReference>
<name>A0A8J2ZXW2_9BACL</name>
<reference evidence="3" key="2">
    <citation type="submission" date="2020-09" db="EMBL/GenBank/DDBJ databases">
        <authorList>
            <person name="Sun Q."/>
            <person name="Zhou Y."/>
        </authorList>
    </citation>
    <scope>NUCLEOTIDE SEQUENCE</scope>
    <source>
        <strain evidence="3">CGMCC 1.12777</strain>
    </source>
</reference>
<comment type="caution">
    <text evidence="3">The sequence shown here is derived from an EMBL/GenBank/DDBJ whole genome shotgun (WGS) entry which is preliminary data.</text>
</comment>
<protein>
    <recommendedName>
        <fullName evidence="2">LysM domain-containing protein</fullName>
    </recommendedName>
</protein>
<sequence length="494" mass="55181">MKIYIVQLGDTLYKIAQKHNVTLEELKKINTQLSDPDKIKPGMKIKVPSGAKAIKKKVKADKIIKEVPVKEKPVKEKPVKEKPMEKSPNKENQVNPVNPINPVKENPKTENPKVENPQTETPKKPKLKKEKTKKATPKSNPNIKKEPINNEKKDNTNEKTIKVNENSKEQMPLKHSKVMPPTNPEEITKSNEGSYHFPILDDPYPNMMTPKSNEPQMTNQGMNDKWKFPDPSTYAAPYQEAEHLKGHSAYFHEQPVAGLGQGKMTYPEQGTLNKYPFQGDPSTGFGQQTMPEAGPSQQTQKSDYLQQTPMPGGYPFQAQPPMGYPGQPPQYVASPYPVGYPYPQQGMMPPMSHPYQGYQPMGYQAQGMQGIQGMQGMQPSAADEQQSDGDQGMSPTAATGDPQYAPQQSQQQQGSYPSYGYPTQGYSPQPSQGFGAIPPQQVTPGYYPSSGQYSQGMPELPHRDQNPYSLWESYNQASISLPDFPSEHEDDKEE</sequence>
<feature type="compositionally biased region" description="Low complexity" evidence="1">
    <location>
        <begin position="92"/>
        <end position="104"/>
    </location>
</feature>
<reference evidence="3" key="1">
    <citation type="journal article" date="2014" name="Int. J. Syst. Evol. Microbiol.">
        <title>Complete genome sequence of Corynebacterium casei LMG S-19264T (=DSM 44701T), isolated from a smear-ripened cheese.</title>
        <authorList>
            <consortium name="US DOE Joint Genome Institute (JGI-PGF)"/>
            <person name="Walter F."/>
            <person name="Albersmeier A."/>
            <person name="Kalinowski J."/>
            <person name="Ruckert C."/>
        </authorList>
    </citation>
    <scope>NUCLEOTIDE SEQUENCE</scope>
    <source>
        <strain evidence="3">CGMCC 1.12777</strain>
    </source>
</reference>
<accession>A0A8J2ZXW2</accession>
<proteinExistence type="predicted"/>
<keyword evidence="4" id="KW-1185">Reference proteome</keyword>
<evidence type="ECO:0000313" key="4">
    <source>
        <dbReference type="Proteomes" id="UP000656813"/>
    </source>
</evidence>
<dbReference type="PROSITE" id="PS51782">
    <property type="entry name" value="LYSM"/>
    <property type="match status" value="1"/>
</dbReference>
<feature type="compositionally biased region" description="Polar residues" evidence="1">
    <location>
        <begin position="284"/>
        <end position="309"/>
    </location>
</feature>